<dbReference type="Gene3D" id="1.10.101.10">
    <property type="entry name" value="PGBD-like superfamily/PGBD"/>
    <property type="match status" value="1"/>
</dbReference>
<dbReference type="SUPFAM" id="SSF47090">
    <property type="entry name" value="PGBD-like"/>
    <property type="match status" value="1"/>
</dbReference>
<dbReference type="STRING" id="1802214.A2908_03080"/>
<name>A0A1G2ID43_9BACT</name>
<dbReference type="SUPFAM" id="SSF53850">
    <property type="entry name" value="Periplasmic binding protein-like II"/>
    <property type="match status" value="2"/>
</dbReference>
<dbReference type="Gene3D" id="3.40.190.10">
    <property type="entry name" value="Periplasmic binding protein-like II"/>
    <property type="match status" value="2"/>
</dbReference>
<dbReference type="InterPro" id="IPR036365">
    <property type="entry name" value="PGBD-like_sf"/>
</dbReference>
<evidence type="ECO:0000256" key="2">
    <source>
        <dbReference type="ARBA" id="ARBA00022448"/>
    </source>
</evidence>
<organism evidence="7 8">
    <name type="scientific">Candidatus Staskawiczbacteria bacterium RIFCSPLOWO2_01_FULL_38_12b</name>
    <dbReference type="NCBI Taxonomy" id="1802214"/>
    <lineage>
        <taxon>Bacteria</taxon>
        <taxon>Candidatus Staskawicziibacteriota</taxon>
    </lineage>
</organism>
<reference evidence="7 8" key="1">
    <citation type="journal article" date="2016" name="Nat. Commun.">
        <title>Thousands of microbial genomes shed light on interconnected biogeochemical processes in an aquifer system.</title>
        <authorList>
            <person name="Anantharaman K."/>
            <person name="Brown C.T."/>
            <person name="Hug L.A."/>
            <person name="Sharon I."/>
            <person name="Castelle C.J."/>
            <person name="Probst A.J."/>
            <person name="Thomas B.C."/>
            <person name="Singh A."/>
            <person name="Wilkins M.J."/>
            <person name="Karaoz U."/>
            <person name="Brodie E.L."/>
            <person name="Williams K.H."/>
            <person name="Hubbard S.S."/>
            <person name="Banfield J.F."/>
        </authorList>
    </citation>
    <scope>NUCLEOTIDE SEQUENCE [LARGE SCALE GENOMIC DNA]</scope>
</reference>
<evidence type="ECO:0008006" key="9">
    <source>
        <dbReference type="Google" id="ProtNLM"/>
    </source>
</evidence>
<protein>
    <recommendedName>
        <fullName evidence="9">Solute-binding protein family 5 domain-containing protein</fullName>
    </recommendedName>
</protein>
<keyword evidence="4" id="KW-0812">Transmembrane</keyword>
<dbReference type="GO" id="GO:1904680">
    <property type="term" value="F:peptide transmembrane transporter activity"/>
    <property type="evidence" value="ECO:0007669"/>
    <property type="project" value="TreeGrafter"/>
</dbReference>
<keyword evidence="2" id="KW-0813">Transport</keyword>
<evidence type="ECO:0000259" key="6">
    <source>
        <dbReference type="Pfam" id="PF01471"/>
    </source>
</evidence>
<gene>
    <name evidence="7" type="ORF">A2908_03080</name>
</gene>
<dbReference type="PIRSF" id="PIRSF002741">
    <property type="entry name" value="MppA"/>
    <property type="match status" value="1"/>
</dbReference>
<evidence type="ECO:0000313" key="7">
    <source>
        <dbReference type="EMBL" id="OGZ72400.1"/>
    </source>
</evidence>
<dbReference type="Gene3D" id="3.90.76.10">
    <property type="entry name" value="Dipeptide-binding Protein, Domain 1"/>
    <property type="match status" value="1"/>
</dbReference>
<proteinExistence type="inferred from homology"/>
<comment type="caution">
    <text evidence="7">The sequence shown here is derived from an EMBL/GenBank/DDBJ whole genome shotgun (WGS) entry which is preliminary data.</text>
</comment>
<dbReference type="Gene3D" id="3.10.105.10">
    <property type="entry name" value="Dipeptide-binding Protein, Domain 3"/>
    <property type="match status" value="2"/>
</dbReference>
<feature type="domain" description="Peptidoglycan binding-like" evidence="6">
    <location>
        <begin position="437"/>
        <end position="499"/>
    </location>
</feature>
<evidence type="ECO:0000256" key="4">
    <source>
        <dbReference type="SAM" id="Phobius"/>
    </source>
</evidence>
<dbReference type="Pfam" id="PF01471">
    <property type="entry name" value="PG_binding_1"/>
    <property type="match status" value="1"/>
</dbReference>
<dbReference type="GO" id="GO:0042597">
    <property type="term" value="C:periplasmic space"/>
    <property type="evidence" value="ECO:0007669"/>
    <property type="project" value="UniProtKB-ARBA"/>
</dbReference>
<dbReference type="EMBL" id="MHPA01000027">
    <property type="protein sequence ID" value="OGZ72400.1"/>
    <property type="molecule type" value="Genomic_DNA"/>
</dbReference>
<dbReference type="GO" id="GO:0043190">
    <property type="term" value="C:ATP-binding cassette (ABC) transporter complex"/>
    <property type="evidence" value="ECO:0007669"/>
    <property type="project" value="InterPro"/>
</dbReference>
<evidence type="ECO:0000259" key="5">
    <source>
        <dbReference type="Pfam" id="PF00496"/>
    </source>
</evidence>
<keyword evidence="4" id="KW-1133">Transmembrane helix</keyword>
<dbReference type="InterPro" id="IPR039424">
    <property type="entry name" value="SBP_5"/>
</dbReference>
<dbReference type="InterPro" id="IPR036366">
    <property type="entry name" value="PGBDSf"/>
</dbReference>
<keyword evidence="4" id="KW-0472">Membrane</keyword>
<dbReference type="AlphaFoldDB" id="A0A1G2ID43"/>
<keyword evidence="3" id="KW-0732">Signal</keyword>
<comment type="similarity">
    <text evidence="1">Belongs to the bacterial solute-binding protein 5 family.</text>
</comment>
<feature type="domain" description="Solute-binding protein family 5" evidence="5">
    <location>
        <begin position="98"/>
        <end position="402"/>
    </location>
</feature>
<dbReference type="Proteomes" id="UP000176774">
    <property type="component" value="Unassembled WGS sequence"/>
</dbReference>
<dbReference type="InterPro" id="IPR002477">
    <property type="entry name" value="Peptidoglycan-bd-like"/>
</dbReference>
<feature type="transmembrane region" description="Helical" evidence="4">
    <location>
        <begin position="21"/>
        <end position="44"/>
    </location>
</feature>
<dbReference type="InterPro" id="IPR030678">
    <property type="entry name" value="Peptide/Ni-bd"/>
</dbReference>
<evidence type="ECO:0000256" key="1">
    <source>
        <dbReference type="ARBA" id="ARBA00005695"/>
    </source>
</evidence>
<evidence type="ECO:0000313" key="8">
    <source>
        <dbReference type="Proteomes" id="UP000176774"/>
    </source>
</evidence>
<evidence type="ECO:0000256" key="3">
    <source>
        <dbReference type="ARBA" id="ARBA00022729"/>
    </source>
</evidence>
<sequence>MKFPSFSQWKQIFKVLKKSEKITFFTFLALAVGSLTFLTIYFYINNTHAVPAFGGIYTEGAVGQPRFINPIYGQTNDIDRTLVDLVFSGLMNYDKNGQIVPDLAESYTISSDGKTYTFTLKNNIFWHDGKTLNVDDVLFTVKTMQNSDYKSPQRANWIDVDVQKISDNSLAFILKQPYNSFLENCIFKIIPKHIWENISPENFILSTYNLQPIGSGPFEFKGLRQANTGFIESLSLASNRKYYATPSFVSEISFNFFEKMDQVLKAANTGAIDGFALAPASENNGTLEQQLRLGGRPANEKFSMYSFSLPRYFAVFFNNQKTSIFSDKNIRQALTYSVNKNEISQTISITDISSQTKNNIEIVDSPILPDFFNYQQPDNVYEFDVKKAENLLDKSGFLAKGESASGGKDNIPLVREKAISKKPAFQFKSYLKVGSKGSEVTQLQGCLARLDENFKMLLANETNGTYGKATEDAVTEFQKKYLASEKPTGETGTATRKKLNELCIQQTPNTQPLAFTLVTINQPQLVEVANLLKNYWQSIGVSVTVNAVNITDIKPIIKNRGYDALLYGETLGIQPDLYPFWYSSQKLDPGLNLSSYENKDVDKLLKDARQTLSEEQKKEDLEKIQTIILNDAPALFLYNPHYLYWASQNVSGIDTVKIADPAKRFSNITNWYLQTKRVWK</sequence>
<dbReference type="PANTHER" id="PTHR30290:SF9">
    <property type="entry name" value="OLIGOPEPTIDE-BINDING PROTEIN APPA"/>
    <property type="match status" value="1"/>
</dbReference>
<dbReference type="GO" id="GO:0015833">
    <property type="term" value="P:peptide transport"/>
    <property type="evidence" value="ECO:0007669"/>
    <property type="project" value="TreeGrafter"/>
</dbReference>
<dbReference type="PANTHER" id="PTHR30290">
    <property type="entry name" value="PERIPLASMIC BINDING COMPONENT OF ABC TRANSPORTER"/>
    <property type="match status" value="1"/>
</dbReference>
<accession>A0A1G2ID43</accession>
<dbReference type="InterPro" id="IPR000914">
    <property type="entry name" value="SBP_5_dom"/>
</dbReference>
<dbReference type="Pfam" id="PF00496">
    <property type="entry name" value="SBP_bac_5"/>
    <property type="match status" value="1"/>
</dbReference>